<gene>
    <name evidence="1" type="ORF">UTRI_03294_B</name>
</gene>
<protein>
    <submittedName>
        <fullName evidence="1">Uncharacterized protein</fullName>
    </submittedName>
</protein>
<dbReference type="OrthoDB" id="2553016at2759"/>
<dbReference type="Proteomes" id="UP000324022">
    <property type="component" value="Unassembled WGS sequence"/>
</dbReference>
<dbReference type="EMBL" id="OOIN01000011">
    <property type="protein sequence ID" value="SPO25576.1"/>
    <property type="molecule type" value="Genomic_DNA"/>
</dbReference>
<reference evidence="1 2" key="1">
    <citation type="submission" date="2018-03" db="EMBL/GenBank/DDBJ databases">
        <authorList>
            <person name="Guldener U."/>
        </authorList>
    </citation>
    <scope>NUCLEOTIDE SEQUENCE [LARGE SCALE GENOMIC DNA]</scope>
    <source>
        <strain evidence="1 2">NBRC100155</strain>
    </source>
</reference>
<organism evidence="1 2">
    <name type="scientific">Ustilago trichophora</name>
    <dbReference type="NCBI Taxonomy" id="86804"/>
    <lineage>
        <taxon>Eukaryota</taxon>
        <taxon>Fungi</taxon>
        <taxon>Dikarya</taxon>
        <taxon>Basidiomycota</taxon>
        <taxon>Ustilaginomycotina</taxon>
        <taxon>Ustilaginomycetes</taxon>
        <taxon>Ustilaginales</taxon>
        <taxon>Ustilaginaceae</taxon>
        <taxon>Ustilago</taxon>
    </lineage>
</organism>
<keyword evidence="2" id="KW-1185">Reference proteome</keyword>
<evidence type="ECO:0000313" key="1">
    <source>
        <dbReference type="EMBL" id="SPO25576.1"/>
    </source>
</evidence>
<proteinExistence type="predicted"/>
<sequence>MLATWITIWQTQLLTTTYFSWDDIVRFFNSHCLEGDRVYFTIGNNQEEGVVESVDYRDDGVAMATIRYELKSNAQLTQASATRTICIDSGEISHIHRNVEKLEPVA</sequence>
<evidence type="ECO:0000313" key="2">
    <source>
        <dbReference type="Proteomes" id="UP000324022"/>
    </source>
</evidence>
<accession>A0A5C3E7L9</accession>
<name>A0A5C3E7L9_9BASI</name>
<dbReference type="AlphaFoldDB" id="A0A5C3E7L9"/>